<dbReference type="EMBL" id="CP018477">
    <property type="protein sequence ID" value="ASV73477.1"/>
    <property type="molecule type" value="Genomic_DNA"/>
</dbReference>
<protein>
    <submittedName>
        <fullName evidence="12">Sulfate transport system permease protein CysW</fullName>
    </submittedName>
</protein>
<keyword evidence="4 10" id="KW-0812">Transmembrane</keyword>
<reference evidence="12 13" key="1">
    <citation type="journal article" name="Front. Microbiol.">
        <title>Sugar Metabolism of the First Thermophilic Planctomycete Thermogutta terrifontis: Comparative Genomic and Transcriptomic Approaches.</title>
        <authorList>
            <person name="Elcheninov A.G."/>
            <person name="Menzel P."/>
            <person name="Gudbergsdottir S.R."/>
            <person name="Slesarev A.I."/>
            <person name="Kadnikov V.V."/>
            <person name="Krogh A."/>
            <person name="Bonch-Osmolovskaya E.A."/>
            <person name="Peng X."/>
            <person name="Kublanov I.V."/>
        </authorList>
    </citation>
    <scope>NUCLEOTIDE SEQUENCE [LARGE SCALE GENOMIC DNA]</scope>
    <source>
        <strain evidence="12 13">R1</strain>
    </source>
</reference>
<feature type="transmembrane region" description="Helical" evidence="10">
    <location>
        <begin position="166"/>
        <end position="190"/>
    </location>
</feature>
<evidence type="ECO:0000313" key="12">
    <source>
        <dbReference type="EMBL" id="ASV73477.1"/>
    </source>
</evidence>
<gene>
    <name evidence="12" type="ORF">THTE_0875</name>
</gene>
<evidence type="ECO:0000256" key="3">
    <source>
        <dbReference type="ARBA" id="ARBA00022448"/>
    </source>
</evidence>
<feature type="transmembrane region" description="Helical" evidence="10">
    <location>
        <begin position="130"/>
        <end position="154"/>
    </location>
</feature>
<dbReference type="SUPFAM" id="SSF161098">
    <property type="entry name" value="MetI-like"/>
    <property type="match status" value="1"/>
</dbReference>
<evidence type="ECO:0000256" key="2">
    <source>
        <dbReference type="ARBA" id="ARBA00011779"/>
    </source>
</evidence>
<dbReference type="GO" id="GO:0015419">
    <property type="term" value="F:ABC-type sulfate transporter activity"/>
    <property type="evidence" value="ECO:0007669"/>
    <property type="project" value="InterPro"/>
</dbReference>
<evidence type="ECO:0000256" key="5">
    <source>
        <dbReference type="ARBA" id="ARBA00022989"/>
    </source>
</evidence>
<dbReference type="KEGG" id="ttf:THTE_0875"/>
<feature type="transmembrane region" description="Helical" evidence="10">
    <location>
        <begin position="230"/>
        <end position="256"/>
    </location>
</feature>
<feature type="transmembrane region" description="Helical" evidence="10">
    <location>
        <begin position="276"/>
        <end position="300"/>
    </location>
</feature>
<organism evidence="12 13">
    <name type="scientific">Thermogutta terrifontis</name>
    <dbReference type="NCBI Taxonomy" id="1331910"/>
    <lineage>
        <taxon>Bacteria</taxon>
        <taxon>Pseudomonadati</taxon>
        <taxon>Planctomycetota</taxon>
        <taxon>Planctomycetia</taxon>
        <taxon>Pirellulales</taxon>
        <taxon>Thermoguttaceae</taxon>
        <taxon>Thermogutta</taxon>
    </lineage>
</organism>
<dbReference type="InterPro" id="IPR035906">
    <property type="entry name" value="MetI-like_sf"/>
</dbReference>
<feature type="transmembrane region" description="Helical" evidence="10">
    <location>
        <begin position="96"/>
        <end position="118"/>
    </location>
</feature>
<proteinExistence type="predicted"/>
<dbReference type="NCBIfam" id="TIGR02140">
    <property type="entry name" value="permease_CysW"/>
    <property type="match status" value="1"/>
</dbReference>
<comment type="subcellular location">
    <subcellularLocation>
        <location evidence="1">Cell membrane</location>
        <topology evidence="1">Multi-pass membrane protein</topology>
    </subcellularLocation>
</comment>
<dbReference type="OrthoDB" id="266229at2"/>
<evidence type="ECO:0000256" key="6">
    <source>
        <dbReference type="ARBA" id="ARBA00023032"/>
    </source>
</evidence>
<evidence type="ECO:0000256" key="10">
    <source>
        <dbReference type="SAM" id="Phobius"/>
    </source>
</evidence>
<accession>A0A286RC20</accession>
<evidence type="ECO:0000313" key="13">
    <source>
        <dbReference type="Proteomes" id="UP000215086"/>
    </source>
</evidence>
<dbReference type="Gene3D" id="1.10.3720.10">
    <property type="entry name" value="MetI-like"/>
    <property type="match status" value="1"/>
</dbReference>
<dbReference type="InterPro" id="IPR005667">
    <property type="entry name" value="Sulph_transpt2"/>
</dbReference>
<dbReference type="PROSITE" id="PS50928">
    <property type="entry name" value="ABC_TM1"/>
    <property type="match status" value="1"/>
</dbReference>
<feature type="region of interest" description="Disordered" evidence="9">
    <location>
        <begin position="1"/>
        <end position="29"/>
    </location>
</feature>
<feature type="domain" description="ABC transmembrane type-1" evidence="11">
    <location>
        <begin position="94"/>
        <end position="297"/>
    </location>
</feature>
<keyword evidence="3" id="KW-0813">Transport</keyword>
<dbReference type="InterPro" id="IPR011866">
    <property type="entry name" value="CysW_permease"/>
</dbReference>
<dbReference type="RefSeq" id="WP_095414068.1">
    <property type="nucleotide sequence ID" value="NZ_CP018477.1"/>
</dbReference>
<evidence type="ECO:0000256" key="1">
    <source>
        <dbReference type="ARBA" id="ARBA00004651"/>
    </source>
</evidence>
<keyword evidence="7 10" id="KW-0472">Membrane</keyword>
<evidence type="ECO:0000256" key="4">
    <source>
        <dbReference type="ARBA" id="ARBA00022692"/>
    </source>
</evidence>
<dbReference type="CDD" id="cd06261">
    <property type="entry name" value="TM_PBP2"/>
    <property type="match status" value="1"/>
</dbReference>
<evidence type="ECO:0000256" key="7">
    <source>
        <dbReference type="ARBA" id="ARBA00023136"/>
    </source>
</evidence>
<dbReference type="NCBIfam" id="TIGR00969">
    <property type="entry name" value="3a0106s02"/>
    <property type="match status" value="1"/>
</dbReference>
<dbReference type="Proteomes" id="UP000215086">
    <property type="component" value="Chromosome"/>
</dbReference>
<dbReference type="PANTHER" id="PTHR30406:SF1">
    <property type="entry name" value="SULFATE TRANSPORT SYSTEM PERMEASE PROTEIN CYSW"/>
    <property type="match status" value="1"/>
</dbReference>
<comment type="subunit">
    <text evidence="2">The complex is composed of two ATP-binding proteins (CysA), two transmembrane proteins (CysT and CysW) and a solute-binding protein (CysP).</text>
</comment>
<dbReference type="InterPro" id="IPR000515">
    <property type="entry name" value="MetI-like"/>
</dbReference>
<evidence type="ECO:0000256" key="8">
    <source>
        <dbReference type="ARBA" id="ARBA00025323"/>
    </source>
</evidence>
<sequence>MKQSLRCLSLAPSRSTSPTNGFTAASAEPSHPYAGLTRSSPVGILLRLGLILTTLLILGVFLVLPLVVVFAEAFRQGWHVYCAAISNPEALAAVRLSLSVTALCVAINTAFGLSAAWCLSKYRFFGRNALISLIDLPLSISPVVVGLLLILVYGQHGWLGAILERWGVRVIFAFPGIVLATAFVTLPLVVREVKTLMETEGSEEEEAARLLGANGWQIFYHVTLPKIRWALLYGVILCTARSLGEFGAVSVVSGHIRGFTVTLPLYVELLYNEYQFSAAFAVASLLTGVGLVTLVVKTVWQHRINRKLNRGQDCLFEEASFPCASK</sequence>
<comment type="function">
    <text evidence="8">Part of the ABC transporter complex CysAWTP (TC 3.A.1.6.1) involved in sulfate/thiosulfate import. Probably responsible for the translocation of the substrate across the membrane.</text>
</comment>
<evidence type="ECO:0000259" key="11">
    <source>
        <dbReference type="PROSITE" id="PS50928"/>
    </source>
</evidence>
<evidence type="ECO:0000256" key="9">
    <source>
        <dbReference type="SAM" id="MobiDB-lite"/>
    </source>
</evidence>
<keyword evidence="6" id="KW-0764">Sulfate transport</keyword>
<name>A0A286RC20_9BACT</name>
<feature type="transmembrane region" description="Helical" evidence="10">
    <location>
        <begin position="48"/>
        <end position="71"/>
    </location>
</feature>
<dbReference type="AlphaFoldDB" id="A0A286RC20"/>
<keyword evidence="5 10" id="KW-1133">Transmembrane helix</keyword>
<dbReference type="GO" id="GO:0005886">
    <property type="term" value="C:plasma membrane"/>
    <property type="evidence" value="ECO:0007669"/>
    <property type="project" value="UniProtKB-SubCell"/>
</dbReference>
<dbReference type="Pfam" id="PF00528">
    <property type="entry name" value="BPD_transp_1"/>
    <property type="match status" value="1"/>
</dbReference>
<keyword evidence="13" id="KW-1185">Reference proteome</keyword>
<dbReference type="PANTHER" id="PTHR30406">
    <property type="entry name" value="SULFATE TRANSPORT SYSTEM PERMEASE PROTEIN"/>
    <property type="match status" value="1"/>
</dbReference>
<feature type="compositionally biased region" description="Polar residues" evidence="9">
    <location>
        <begin position="12"/>
        <end position="23"/>
    </location>
</feature>